<dbReference type="Proteomes" id="UP000002190">
    <property type="component" value="Chromosome 3"/>
</dbReference>
<proteinExistence type="predicted"/>
<evidence type="ECO:0000313" key="2">
    <source>
        <dbReference type="EMBL" id="ADG19530.1"/>
    </source>
</evidence>
<feature type="region of interest" description="Disordered" evidence="1">
    <location>
        <begin position="30"/>
        <end position="66"/>
    </location>
</feature>
<dbReference type="STRING" id="640511.BC1002_5613"/>
<dbReference type="HOGENOM" id="CLU_2647625_0_0_4"/>
<dbReference type="KEGG" id="bge:BC1002_5613"/>
<feature type="compositionally biased region" description="Basic and acidic residues" evidence="1">
    <location>
        <begin position="40"/>
        <end position="51"/>
    </location>
</feature>
<evidence type="ECO:0000313" key="3">
    <source>
        <dbReference type="Proteomes" id="UP000002190"/>
    </source>
</evidence>
<name>D5WJY4_PARAM</name>
<dbReference type="EMBL" id="CP002015">
    <property type="protein sequence ID" value="ADG19530.1"/>
    <property type="molecule type" value="Genomic_DNA"/>
</dbReference>
<organism evidence="2 3">
    <name type="scientific">Paraburkholderia atlantica</name>
    <dbReference type="NCBI Taxonomy" id="2654982"/>
    <lineage>
        <taxon>Bacteria</taxon>
        <taxon>Pseudomonadati</taxon>
        <taxon>Pseudomonadota</taxon>
        <taxon>Betaproteobacteria</taxon>
        <taxon>Burkholderiales</taxon>
        <taxon>Burkholderiaceae</taxon>
        <taxon>Paraburkholderia</taxon>
    </lineage>
</organism>
<accession>D5WJY4</accession>
<gene>
    <name evidence="2" type="ordered locus">BC1002_5613</name>
</gene>
<sequence>MLTSHSPLFDVRGIHDELREFRLTTPTFTNTAAGFYNPRGEGDGDGSHDPASHAMPTSPLPGESQTGAYIGMMHVF</sequence>
<reference evidence="2 3" key="2">
    <citation type="journal article" date="2012" name="J. Bacteriol.">
        <title>Genome Sequences of Burkholderia sp. Strains CCGE1002 and H160, Isolated from Legume Nodules in Mexico and Brazil.</title>
        <authorList>
            <person name="Ormeno-Orrillo E."/>
            <person name="Rogel M.A."/>
            <person name="Chueire L.M."/>
            <person name="Tiedje J.M."/>
            <person name="Martinez-Romero E."/>
            <person name="Hungria M."/>
        </authorList>
    </citation>
    <scope>NUCLEOTIDE SEQUENCE [LARGE SCALE GENOMIC DNA]</scope>
    <source>
        <strain evidence="2 3">CCGE1002</strain>
    </source>
</reference>
<dbReference type="AlphaFoldDB" id="D5WJY4"/>
<protein>
    <submittedName>
        <fullName evidence="2">Uncharacterized protein</fullName>
    </submittedName>
</protein>
<reference evidence="3" key="1">
    <citation type="submission" date="2010-04" db="EMBL/GenBank/DDBJ databases">
        <title>Complete sequence of chromosome 3 of Burkholderia sp. CCGE1002.</title>
        <authorList>
            <consortium name="US DOE Joint Genome Institute"/>
            <person name="Lucas S."/>
            <person name="Copeland A."/>
            <person name="Lapidus A."/>
            <person name="Cheng J.-F."/>
            <person name="Bruce D."/>
            <person name="Goodwin L."/>
            <person name="Pitluck S."/>
            <person name="Chertkov O."/>
            <person name="Detter J.C."/>
            <person name="Han C."/>
            <person name="Tapia R."/>
            <person name="Land M."/>
            <person name="Hauser L."/>
            <person name="Kyrpides N."/>
            <person name="Ovchinnikova G."/>
            <person name="Martinez-Romero E."/>
            <person name="Hernandez M.A.R."/>
            <person name="Tiedje J.M."/>
            <person name="Woyke T."/>
        </authorList>
    </citation>
    <scope>NUCLEOTIDE SEQUENCE [LARGE SCALE GENOMIC DNA]</scope>
    <source>
        <strain evidence="3">CCGE1002</strain>
    </source>
</reference>
<evidence type="ECO:0000256" key="1">
    <source>
        <dbReference type="SAM" id="MobiDB-lite"/>
    </source>
</evidence>